<keyword evidence="1" id="KW-1185">Reference proteome</keyword>
<organism evidence="1 2">
    <name type="scientific">Ascaris lumbricoides</name>
    <name type="common">Giant roundworm</name>
    <dbReference type="NCBI Taxonomy" id="6252"/>
    <lineage>
        <taxon>Eukaryota</taxon>
        <taxon>Metazoa</taxon>
        <taxon>Ecdysozoa</taxon>
        <taxon>Nematoda</taxon>
        <taxon>Chromadorea</taxon>
        <taxon>Rhabditida</taxon>
        <taxon>Spirurina</taxon>
        <taxon>Ascaridomorpha</taxon>
        <taxon>Ascaridoidea</taxon>
        <taxon>Ascarididae</taxon>
        <taxon>Ascaris</taxon>
    </lineage>
</organism>
<sequence>MNWRLAVFEVEPGRRLYARWTLWRGESGGRERVGAKSASNYICIRNQRREAAACAGDLALESRTAD</sequence>
<dbReference type="Proteomes" id="UP000036681">
    <property type="component" value="Unplaced"/>
</dbReference>
<accession>A0A0M3HQS7</accession>
<evidence type="ECO:0000313" key="2">
    <source>
        <dbReference type="WBParaSite" id="ALUE_0000451101-mRNA-1"/>
    </source>
</evidence>
<dbReference type="WBParaSite" id="ALUE_0000451101-mRNA-1">
    <property type="protein sequence ID" value="ALUE_0000451101-mRNA-1"/>
    <property type="gene ID" value="ALUE_0000451101"/>
</dbReference>
<dbReference type="AlphaFoldDB" id="A0A0M3HQS7"/>
<protein>
    <submittedName>
        <fullName evidence="2">DUF1508 domain-containing protein</fullName>
    </submittedName>
</protein>
<evidence type="ECO:0000313" key="1">
    <source>
        <dbReference type="Proteomes" id="UP000036681"/>
    </source>
</evidence>
<name>A0A0M3HQS7_ASCLU</name>
<proteinExistence type="predicted"/>
<reference evidence="2" key="1">
    <citation type="submission" date="2017-02" db="UniProtKB">
        <authorList>
            <consortium name="WormBaseParasite"/>
        </authorList>
    </citation>
    <scope>IDENTIFICATION</scope>
</reference>